<dbReference type="RefSeq" id="XP_001313415.1">
    <property type="nucleotide sequence ID" value="XM_001313414.1"/>
</dbReference>
<feature type="region of interest" description="Disordered" evidence="1">
    <location>
        <begin position="168"/>
        <end position="199"/>
    </location>
</feature>
<protein>
    <submittedName>
        <fullName evidence="2">Uncharacterized protein</fullName>
    </submittedName>
</protein>
<dbReference type="EMBL" id="DS113599">
    <property type="protein sequence ID" value="EAY00486.1"/>
    <property type="molecule type" value="Genomic_DNA"/>
</dbReference>
<evidence type="ECO:0000256" key="1">
    <source>
        <dbReference type="SAM" id="MobiDB-lite"/>
    </source>
</evidence>
<dbReference type="Proteomes" id="UP000001542">
    <property type="component" value="Unassembled WGS sequence"/>
</dbReference>
<gene>
    <name evidence="2" type="ORF">TVAG_317710</name>
</gene>
<sequence length="199" mass="22795">MNPIEINAEGNFEHDGLFEIMNTFNSLTKFITQGSPLEYPVLYAHALQQKYKVFNEYEHEIEEFFIKVRISILCCKHPNSIALYSLRFNYFLDLFIDNLSKDNADFFEEKLPSLYILEHAPTEDMPPIETDEIIPADITLNTLTISQVGAFTLSQDQNLIPSFTTFSGTARSSTRQDNMTTNSRQDAGNTNSKQVFVNK</sequence>
<dbReference type="AlphaFoldDB" id="A2F3L8"/>
<name>A2F3L8_TRIV3</name>
<reference evidence="2" key="1">
    <citation type="submission" date="2006-10" db="EMBL/GenBank/DDBJ databases">
        <authorList>
            <person name="Amadeo P."/>
            <person name="Zhao Q."/>
            <person name="Wortman J."/>
            <person name="Fraser-Liggett C."/>
            <person name="Carlton J."/>
        </authorList>
    </citation>
    <scope>NUCLEOTIDE SEQUENCE</scope>
    <source>
        <strain evidence="2">G3</strain>
    </source>
</reference>
<dbReference type="InParanoid" id="A2F3L8"/>
<accession>A2F3L8</accession>
<dbReference type="VEuPathDB" id="TrichDB:TVAGG3_0551700"/>
<reference evidence="2" key="2">
    <citation type="journal article" date="2007" name="Science">
        <title>Draft genome sequence of the sexually transmitted pathogen Trichomonas vaginalis.</title>
        <authorList>
            <person name="Carlton J.M."/>
            <person name="Hirt R.P."/>
            <person name="Silva J.C."/>
            <person name="Delcher A.L."/>
            <person name="Schatz M."/>
            <person name="Zhao Q."/>
            <person name="Wortman J.R."/>
            <person name="Bidwell S.L."/>
            <person name="Alsmark U.C.M."/>
            <person name="Besteiro S."/>
            <person name="Sicheritz-Ponten T."/>
            <person name="Noel C.J."/>
            <person name="Dacks J.B."/>
            <person name="Foster P.G."/>
            <person name="Simillion C."/>
            <person name="Van de Peer Y."/>
            <person name="Miranda-Saavedra D."/>
            <person name="Barton G.J."/>
            <person name="Westrop G.D."/>
            <person name="Mueller S."/>
            <person name="Dessi D."/>
            <person name="Fiori P.L."/>
            <person name="Ren Q."/>
            <person name="Paulsen I."/>
            <person name="Zhang H."/>
            <person name="Bastida-Corcuera F.D."/>
            <person name="Simoes-Barbosa A."/>
            <person name="Brown M.T."/>
            <person name="Hayes R.D."/>
            <person name="Mukherjee M."/>
            <person name="Okumura C.Y."/>
            <person name="Schneider R."/>
            <person name="Smith A.J."/>
            <person name="Vanacova S."/>
            <person name="Villalvazo M."/>
            <person name="Haas B.J."/>
            <person name="Pertea M."/>
            <person name="Feldblyum T.V."/>
            <person name="Utterback T.R."/>
            <person name="Shu C.L."/>
            <person name="Osoegawa K."/>
            <person name="de Jong P.J."/>
            <person name="Hrdy I."/>
            <person name="Horvathova L."/>
            <person name="Zubacova Z."/>
            <person name="Dolezal P."/>
            <person name="Malik S.B."/>
            <person name="Logsdon J.M. Jr."/>
            <person name="Henze K."/>
            <person name="Gupta A."/>
            <person name="Wang C.C."/>
            <person name="Dunne R.L."/>
            <person name="Upcroft J.A."/>
            <person name="Upcroft P."/>
            <person name="White O."/>
            <person name="Salzberg S.L."/>
            <person name="Tang P."/>
            <person name="Chiu C.-H."/>
            <person name="Lee Y.-S."/>
            <person name="Embley T.M."/>
            <person name="Coombs G.H."/>
            <person name="Mottram J.C."/>
            <person name="Tachezy J."/>
            <person name="Fraser-Liggett C.M."/>
            <person name="Johnson P.J."/>
        </authorList>
    </citation>
    <scope>NUCLEOTIDE SEQUENCE [LARGE SCALE GENOMIC DNA]</scope>
    <source>
        <strain evidence="2">G3</strain>
    </source>
</reference>
<evidence type="ECO:0000313" key="2">
    <source>
        <dbReference type="EMBL" id="EAY00486.1"/>
    </source>
</evidence>
<proteinExistence type="predicted"/>
<evidence type="ECO:0000313" key="3">
    <source>
        <dbReference type="Proteomes" id="UP000001542"/>
    </source>
</evidence>
<dbReference type="KEGG" id="tva:4758307"/>
<organism evidence="2 3">
    <name type="scientific">Trichomonas vaginalis (strain ATCC PRA-98 / G3)</name>
    <dbReference type="NCBI Taxonomy" id="412133"/>
    <lineage>
        <taxon>Eukaryota</taxon>
        <taxon>Metamonada</taxon>
        <taxon>Parabasalia</taxon>
        <taxon>Trichomonadida</taxon>
        <taxon>Trichomonadidae</taxon>
        <taxon>Trichomonas</taxon>
    </lineage>
</organism>
<dbReference type="VEuPathDB" id="TrichDB:TVAG_317710"/>
<keyword evidence="3" id="KW-1185">Reference proteome</keyword>